<name>M8E2K6_9BACL</name>
<dbReference type="InterPro" id="IPR033704">
    <property type="entry name" value="dUTPase_trimeric"/>
</dbReference>
<dbReference type="STRING" id="1300222.I532_05870"/>
<gene>
    <name evidence="7" type="ORF">I532_05870</name>
</gene>
<dbReference type="CDD" id="cd07557">
    <property type="entry name" value="trimeric_dUTPase"/>
    <property type="match status" value="1"/>
</dbReference>
<dbReference type="InterPro" id="IPR029054">
    <property type="entry name" value="dUTPase-like"/>
</dbReference>
<dbReference type="Proteomes" id="UP000012081">
    <property type="component" value="Unassembled WGS sequence"/>
</dbReference>
<dbReference type="RefSeq" id="WP_003386995.1">
    <property type="nucleotide sequence ID" value="NZ_APBN01000002.1"/>
</dbReference>
<comment type="caution">
    <text evidence="7">The sequence shown here is derived from an EMBL/GenBank/DDBJ whole genome shotgun (WGS) entry which is preliminary data.</text>
</comment>
<dbReference type="EMBL" id="APBN01000002">
    <property type="protein sequence ID" value="EMT53516.1"/>
    <property type="molecule type" value="Genomic_DNA"/>
</dbReference>
<dbReference type="PATRIC" id="fig|1300222.3.peg.1204"/>
<keyword evidence="4" id="KW-0546">Nucleotide metabolism</keyword>
<keyword evidence="3 7" id="KW-0378">Hydrolase</keyword>
<comment type="similarity">
    <text evidence="1">Belongs to the dUTPase family.</text>
</comment>
<evidence type="ECO:0000256" key="5">
    <source>
        <dbReference type="ARBA" id="ARBA00047686"/>
    </source>
</evidence>
<accession>M8E2K6</accession>
<dbReference type="AlphaFoldDB" id="M8E2K6"/>
<organism evidence="7 8">
    <name type="scientific">Brevibacillus borstelensis AK1</name>
    <dbReference type="NCBI Taxonomy" id="1300222"/>
    <lineage>
        <taxon>Bacteria</taxon>
        <taxon>Bacillati</taxon>
        <taxon>Bacillota</taxon>
        <taxon>Bacilli</taxon>
        <taxon>Bacillales</taxon>
        <taxon>Paenibacillaceae</taxon>
        <taxon>Brevibacillus</taxon>
    </lineage>
</organism>
<evidence type="ECO:0000259" key="6">
    <source>
        <dbReference type="Pfam" id="PF00692"/>
    </source>
</evidence>
<reference evidence="7 8" key="1">
    <citation type="submission" date="2013-03" db="EMBL/GenBank/DDBJ databases">
        <title>Assembly of a new bacterial strain Brevibacillus borstelensis AK1.</title>
        <authorList>
            <person name="Rajan I."/>
            <person name="PoliReddy D."/>
            <person name="Sugumar T."/>
            <person name="Rathinam K."/>
            <person name="Alqarawi S."/>
            <person name="Khalil A.B."/>
            <person name="Sivakumar N."/>
        </authorList>
    </citation>
    <scope>NUCLEOTIDE SEQUENCE [LARGE SCALE GENOMIC DNA]</scope>
    <source>
        <strain evidence="7 8">AK1</strain>
    </source>
</reference>
<dbReference type="SUPFAM" id="SSF51283">
    <property type="entry name" value="dUTPase-like"/>
    <property type="match status" value="1"/>
</dbReference>
<feature type="domain" description="dUTPase-like" evidence="6">
    <location>
        <begin position="136"/>
        <end position="175"/>
    </location>
</feature>
<dbReference type="InterPro" id="IPR036157">
    <property type="entry name" value="dUTPase-like_sf"/>
</dbReference>
<dbReference type="GO" id="GO:0004170">
    <property type="term" value="F:dUTP diphosphatase activity"/>
    <property type="evidence" value="ECO:0007669"/>
    <property type="project" value="UniProtKB-EC"/>
</dbReference>
<feature type="domain" description="dUTPase-like" evidence="6">
    <location>
        <begin position="21"/>
        <end position="103"/>
    </location>
</feature>
<evidence type="ECO:0000313" key="7">
    <source>
        <dbReference type="EMBL" id="EMT53516.1"/>
    </source>
</evidence>
<dbReference type="EC" id="3.6.1.23" evidence="2"/>
<keyword evidence="8" id="KW-1185">Reference proteome</keyword>
<dbReference type="GO" id="GO:0006226">
    <property type="term" value="P:dUMP biosynthetic process"/>
    <property type="evidence" value="ECO:0007669"/>
    <property type="project" value="InterPro"/>
</dbReference>
<dbReference type="GO" id="GO:0000287">
    <property type="term" value="F:magnesium ion binding"/>
    <property type="evidence" value="ECO:0007669"/>
    <property type="project" value="InterPro"/>
</dbReference>
<dbReference type="Gene3D" id="2.70.40.10">
    <property type="match status" value="1"/>
</dbReference>
<evidence type="ECO:0000256" key="2">
    <source>
        <dbReference type="ARBA" id="ARBA00012379"/>
    </source>
</evidence>
<dbReference type="OrthoDB" id="9809956at2"/>
<dbReference type="PANTHER" id="PTHR11241:SF0">
    <property type="entry name" value="DEOXYURIDINE 5'-TRIPHOSPHATE NUCLEOTIDOHYDROLASE"/>
    <property type="match status" value="1"/>
</dbReference>
<protein>
    <recommendedName>
        <fullName evidence="2">dUTP diphosphatase</fullName>
        <ecNumber evidence="2">3.6.1.23</ecNumber>
    </recommendedName>
</protein>
<dbReference type="GO" id="GO:0046081">
    <property type="term" value="P:dUTP catabolic process"/>
    <property type="evidence" value="ECO:0007669"/>
    <property type="project" value="InterPro"/>
</dbReference>
<proteinExistence type="inferred from homology"/>
<evidence type="ECO:0000256" key="3">
    <source>
        <dbReference type="ARBA" id="ARBA00022801"/>
    </source>
</evidence>
<dbReference type="Pfam" id="PF00692">
    <property type="entry name" value="dUTPase"/>
    <property type="match status" value="2"/>
</dbReference>
<evidence type="ECO:0000256" key="4">
    <source>
        <dbReference type="ARBA" id="ARBA00023080"/>
    </source>
</evidence>
<evidence type="ECO:0000313" key="8">
    <source>
        <dbReference type="Proteomes" id="UP000012081"/>
    </source>
</evidence>
<sequence>MTNTFKRPVAPVKIKQLHADAVIPRYARAFDAGFDLVAVEDVIILPGETAKIPTGLAFALPDGYELQVRPRSGISAKSKLRISNAPGTVDAGYRGEVCVLIDNIRTPSGESGKTCMDVSDKPVEVDREVDRHAYLIRKGDRIAQGVLAIVPIADFEVVEELDETERGAGGFGSSGVQ</sequence>
<evidence type="ECO:0000256" key="1">
    <source>
        <dbReference type="ARBA" id="ARBA00006581"/>
    </source>
</evidence>
<dbReference type="InterPro" id="IPR008181">
    <property type="entry name" value="dUTPase"/>
</dbReference>
<dbReference type="PANTHER" id="PTHR11241">
    <property type="entry name" value="DEOXYURIDINE 5'-TRIPHOSPHATE NUCLEOTIDOHYDROLASE"/>
    <property type="match status" value="1"/>
</dbReference>
<comment type="catalytic activity">
    <reaction evidence="5">
        <text>dUTP + H2O = dUMP + diphosphate + H(+)</text>
        <dbReference type="Rhea" id="RHEA:10248"/>
        <dbReference type="ChEBI" id="CHEBI:15377"/>
        <dbReference type="ChEBI" id="CHEBI:15378"/>
        <dbReference type="ChEBI" id="CHEBI:33019"/>
        <dbReference type="ChEBI" id="CHEBI:61555"/>
        <dbReference type="ChEBI" id="CHEBI:246422"/>
        <dbReference type="EC" id="3.6.1.23"/>
    </reaction>
</comment>